<name>F9G4V5_FUSOF</name>
<reference evidence="1" key="1">
    <citation type="journal article" date="2012" name="Mol. Plant Microbe Interact.">
        <title>A highly conserved effector in Fusarium oxysporum is required for full virulence on Arabidopsis.</title>
        <authorList>
            <person name="Thatcher L.F."/>
            <person name="Gardiner D.M."/>
            <person name="Kazan K."/>
            <person name="Manners J."/>
        </authorList>
    </citation>
    <scope>NUCLEOTIDE SEQUENCE [LARGE SCALE GENOMIC DNA]</scope>
    <source>
        <strain evidence="1">Fo5176</strain>
    </source>
</reference>
<comment type="caution">
    <text evidence="1">The sequence shown here is derived from an EMBL/GenBank/DDBJ whole genome shotgun (WGS) entry which is preliminary data.</text>
</comment>
<sequence length="250" mass="28627">MRSDGHSGCLRKALSRLDAVRAISSMKYAQYYTKKWISPESHLGAFPLPSLLEAAPELMAKFEYLERLVGRPDNHGDPTADAGSRYHLDQAIRVRVLPPPSSSRKCQKMYTAEFAECPAPETQATTRIFPQERDSVMKTRLNGCAFGFPRRAMANRYRAVVIPRPQSDEDIYFGVDYDENKKVLRKGERYFEIYRTEDSECDDESDSESLETEMVTVSGLTRDYLRQPTLVDQKLQSFFNSSEECHKITI</sequence>
<evidence type="ECO:0000313" key="1">
    <source>
        <dbReference type="EMBL" id="EGU75775.1"/>
    </source>
</evidence>
<gene>
    <name evidence="1" type="ORF">FOXB_13687</name>
</gene>
<dbReference type="OrthoDB" id="10309921at2759"/>
<organism evidence="1">
    <name type="scientific">Fusarium oxysporum (strain Fo5176)</name>
    <name type="common">Fusarium vascular wilt</name>
    <dbReference type="NCBI Taxonomy" id="660025"/>
    <lineage>
        <taxon>Eukaryota</taxon>
        <taxon>Fungi</taxon>
        <taxon>Dikarya</taxon>
        <taxon>Ascomycota</taxon>
        <taxon>Pezizomycotina</taxon>
        <taxon>Sordariomycetes</taxon>
        <taxon>Hypocreomycetidae</taxon>
        <taxon>Hypocreales</taxon>
        <taxon>Nectriaceae</taxon>
        <taxon>Fusarium</taxon>
        <taxon>Fusarium oxysporum species complex</taxon>
    </lineage>
</organism>
<protein>
    <submittedName>
        <fullName evidence="1">Uncharacterized protein</fullName>
    </submittedName>
</protein>
<proteinExistence type="predicted"/>
<dbReference type="AlphaFoldDB" id="F9G4V5"/>
<dbReference type="EMBL" id="AFQF01003430">
    <property type="protein sequence ID" value="EGU75775.1"/>
    <property type="molecule type" value="Genomic_DNA"/>
</dbReference>
<accession>F9G4V5</accession>